<feature type="non-terminal residue" evidence="1">
    <location>
        <position position="60"/>
    </location>
</feature>
<protein>
    <submittedName>
        <fullName evidence="1">Uncharacterized protein</fullName>
    </submittedName>
</protein>
<dbReference type="RefSeq" id="WP_176238392.1">
    <property type="nucleotide sequence ID" value="NZ_BLRZ01000464.1"/>
</dbReference>
<accession>A0A6V8PLB4</accession>
<evidence type="ECO:0000313" key="2">
    <source>
        <dbReference type="Proteomes" id="UP000588083"/>
    </source>
</evidence>
<reference evidence="1 2" key="1">
    <citation type="journal article" date="2020" name="Front. Microbiol.">
        <title>Single-cell genomics of novel Actinobacteria with the Wood-Ljungdahl pathway discovered in a serpentinizing system.</title>
        <authorList>
            <person name="Merino N."/>
            <person name="Kawai M."/>
            <person name="Boyd E.S."/>
            <person name="Colman D.R."/>
            <person name="McGlynn S.E."/>
            <person name="Nealson K.H."/>
            <person name="Kurokawa K."/>
            <person name="Hongoh Y."/>
        </authorList>
    </citation>
    <scope>NUCLEOTIDE SEQUENCE [LARGE SCALE GENOMIC DNA]</scope>
    <source>
        <strain evidence="1 2">S34</strain>
    </source>
</reference>
<gene>
    <name evidence="1" type="ORF">HKBW3S34_02553</name>
</gene>
<organism evidence="1 2">
    <name type="scientific">Candidatus Hakubella thermalkaliphila</name>
    <dbReference type="NCBI Taxonomy" id="2754717"/>
    <lineage>
        <taxon>Bacteria</taxon>
        <taxon>Bacillati</taxon>
        <taxon>Actinomycetota</taxon>
        <taxon>Actinomycetota incertae sedis</taxon>
        <taxon>Candidatus Hakubellales</taxon>
        <taxon>Candidatus Hakubellaceae</taxon>
        <taxon>Candidatus Hakubella</taxon>
    </lineage>
</organism>
<name>A0A6V8PLB4_9ACTN</name>
<sequence length="60" mass="7048">MEETYKGQKMMKKAEEIQEFWAYNLKQSVDSDVTLLDNVQFIYELSLAQLELRALGVDFV</sequence>
<evidence type="ECO:0000313" key="1">
    <source>
        <dbReference type="EMBL" id="GFP31631.1"/>
    </source>
</evidence>
<keyword evidence="2" id="KW-1185">Reference proteome</keyword>
<dbReference type="Proteomes" id="UP000588083">
    <property type="component" value="Unassembled WGS sequence"/>
</dbReference>
<proteinExistence type="predicted"/>
<dbReference type="AlphaFoldDB" id="A0A6V8PLB4"/>
<dbReference type="EMBL" id="BLRZ01000464">
    <property type="protein sequence ID" value="GFP31631.1"/>
    <property type="molecule type" value="Genomic_DNA"/>
</dbReference>
<comment type="caution">
    <text evidence="1">The sequence shown here is derived from an EMBL/GenBank/DDBJ whole genome shotgun (WGS) entry which is preliminary data.</text>
</comment>